<dbReference type="EMBL" id="FJUX01000048">
    <property type="protein sequence ID" value="CZT00860.1"/>
    <property type="molecule type" value="Genomic_DNA"/>
</dbReference>
<dbReference type="InterPro" id="IPR002052">
    <property type="entry name" value="DNA_methylase_N6_adenine_CS"/>
</dbReference>
<dbReference type="GO" id="GO:0005737">
    <property type="term" value="C:cytoplasm"/>
    <property type="evidence" value="ECO:0007669"/>
    <property type="project" value="UniProtKB-SubCell"/>
</dbReference>
<dbReference type="OrthoDB" id="206354at2759"/>
<sequence length="253" mass="28676">MDETEEDPVLSSSALSALKEFYSEREAREKQFEDLKAVAEQNAVSTSNKPLSMDVFTENWNESQFWYSDETAKTLAEELLVGAGSGTSIAVVSAPSVFVQLKNILAASGKPESEKPKLWLLEFDRRFEVFPEFVFYDFNDPKLLPADMKASVDHIICDPPFLSDDCQTKAAMTVRWLSRSWGVAPEKRSTDSRLILCTGERMKTLINRVYRPQGIATTTFEPVHSKGLSNEFFCYANFECEKWKWKGDDDSTS</sequence>
<dbReference type="GO" id="GO:0016279">
    <property type="term" value="F:protein-lysine N-methyltransferase activity"/>
    <property type="evidence" value="ECO:0007669"/>
    <property type="project" value="UniProtKB-UniRule"/>
</dbReference>
<evidence type="ECO:0000256" key="4">
    <source>
        <dbReference type="ARBA" id="ARBA00022679"/>
    </source>
</evidence>
<dbReference type="Proteomes" id="UP000178912">
    <property type="component" value="Unassembled WGS sequence"/>
</dbReference>
<evidence type="ECO:0000313" key="6">
    <source>
        <dbReference type="EMBL" id="CZT00860.1"/>
    </source>
</evidence>
<dbReference type="PANTHER" id="PTHR13200">
    <property type="entry name" value="EEF1A LYSINE METHYLTRANSFERASE 1"/>
    <property type="match status" value="1"/>
</dbReference>
<protein>
    <recommendedName>
        <fullName evidence="5">Protein-lysine N-methyltransferase EFM5</fullName>
        <ecNumber evidence="5">2.1.1.-</ecNumber>
    </recommendedName>
    <alternativeName>
        <fullName evidence="5">Elongation factor methyltransferase 5</fullName>
    </alternativeName>
</protein>
<keyword evidence="7" id="KW-1185">Reference proteome</keyword>
<keyword evidence="4 5" id="KW-0808">Transferase</keyword>
<comment type="similarity">
    <text evidence="5">Belongs to the class I-like SAM-binding methyltransferase superfamily. EFM5 family.</text>
</comment>
<dbReference type="Pfam" id="PF10237">
    <property type="entry name" value="N6-adenineMlase"/>
    <property type="match status" value="1"/>
</dbReference>
<keyword evidence="3 5" id="KW-0489">Methyltransferase</keyword>
<reference evidence="7" key="1">
    <citation type="submission" date="2016-03" db="EMBL/GenBank/DDBJ databases">
        <authorList>
            <person name="Guldener U."/>
        </authorList>
    </citation>
    <scope>NUCLEOTIDE SEQUENCE [LARGE SCALE GENOMIC DNA]</scope>
    <source>
        <strain evidence="7">04CH-RAC-A.6.1</strain>
    </source>
</reference>
<name>A0A1E1KSA0_9HELO</name>
<comment type="function">
    <text evidence="5">S-adenosyl-L-methionine-dependent protein-lysine N-methyltransferase that trimethylates elongation factor 1-alpha at 'Lys-79'.</text>
</comment>
<evidence type="ECO:0000256" key="1">
    <source>
        <dbReference type="ARBA" id="ARBA00004496"/>
    </source>
</evidence>
<dbReference type="EC" id="2.1.1.-" evidence="5"/>
<comment type="subcellular location">
    <subcellularLocation>
        <location evidence="1 5">Cytoplasm</location>
    </subcellularLocation>
</comment>
<keyword evidence="2 5" id="KW-0963">Cytoplasm</keyword>
<dbReference type="PROSITE" id="PS00092">
    <property type="entry name" value="N6_MTASE"/>
    <property type="match status" value="1"/>
</dbReference>
<organism evidence="6 7">
    <name type="scientific">Rhynchosporium agropyri</name>
    <dbReference type="NCBI Taxonomy" id="914238"/>
    <lineage>
        <taxon>Eukaryota</taxon>
        <taxon>Fungi</taxon>
        <taxon>Dikarya</taxon>
        <taxon>Ascomycota</taxon>
        <taxon>Pezizomycotina</taxon>
        <taxon>Leotiomycetes</taxon>
        <taxon>Helotiales</taxon>
        <taxon>Ploettnerulaceae</taxon>
        <taxon>Rhynchosporium</taxon>
    </lineage>
</organism>
<evidence type="ECO:0000256" key="3">
    <source>
        <dbReference type="ARBA" id="ARBA00022603"/>
    </source>
</evidence>
<dbReference type="AlphaFoldDB" id="A0A1E1KSA0"/>
<evidence type="ECO:0000313" key="7">
    <source>
        <dbReference type="Proteomes" id="UP000178912"/>
    </source>
</evidence>
<gene>
    <name evidence="5" type="primary">EFM5</name>
    <name evidence="6" type="ORF">RAG0_08732</name>
</gene>
<keyword evidence="6" id="KW-0830">Ubiquinone</keyword>
<dbReference type="InterPro" id="IPR019369">
    <property type="entry name" value="Efm5/EEF1AKMT1"/>
</dbReference>
<dbReference type="GO" id="GO:0003676">
    <property type="term" value="F:nucleic acid binding"/>
    <property type="evidence" value="ECO:0007669"/>
    <property type="project" value="InterPro"/>
</dbReference>
<dbReference type="InterPro" id="IPR041370">
    <property type="entry name" value="Mlase_EEF1AKMT1/ZCCHC4"/>
</dbReference>
<dbReference type="PANTHER" id="PTHR13200:SF0">
    <property type="entry name" value="EEF1A LYSINE METHYLTRANSFERASE 1"/>
    <property type="match status" value="1"/>
</dbReference>
<proteinExistence type="inferred from homology"/>
<evidence type="ECO:0000256" key="2">
    <source>
        <dbReference type="ARBA" id="ARBA00022490"/>
    </source>
</evidence>
<evidence type="ECO:0000256" key="5">
    <source>
        <dbReference type="HAMAP-Rule" id="MF_03187"/>
    </source>
</evidence>
<accession>A0A1E1KSA0</accession>
<dbReference type="GO" id="GO:0032259">
    <property type="term" value="P:methylation"/>
    <property type="evidence" value="ECO:0007669"/>
    <property type="project" value="UniProtKB-KW"/>
</dbReference>
<dbReference type="HAMAP" id="MF_03187">
    <property type="entry name" value="Methyltr_EFM5"/>
    <property type="match status" value="1"/>
</dbReference>